<keyword evidence="1" id="KW-0472">Membrane</keyword>
<feature type="transmembrane region" description="Helical" evidence="1">
    <location>
        <begin position="81"/>
        <end position="101"/>
    </location>
</feature>
<keyword evidence="1" id="KW-1133">Transmembrane helix</keyword>
<sequence length="244" mass="26058">MALLIDFLLRLCLGMAAAMALVPHSQVSSGYFRNHLYVVLGLATLAALLSPSALPAALWWAAGVAVVSYLGAVCWLYERPVLGKAALWIAAGLSTAGLILATAKPASGVLNSIYPISSAMLLGTVMAAMLLGHWYLNAPGMKLEPLQKLLKYITLALFIHAVVCATGLAAEYRTQEVLPSSWWLFVVLRWTCLVGIGFLTYMTWQTLKIPNTQSATGILYVAVIGAFTGEIASLVLSAESTFPI</sequence>
<proteinExistence type="predicted"/>
<keyword evidence="1" id="KW-0812">Transmembrane</keyword>
<keyword evidence="3" id="KW-1185">Reference proteome</keyword>
<evidence type="ECO:0000256" key="1">
    <source>
        <dbReference type="SAM" id="Phobius"/>
    </source>
</evidence>
<dbReference type="KEGG" id="amob:HG15A2_18390"/>
<feature type="transmembrane region" description="Helical" evidence="1">
    <location>
        <begin position="113"/>
        <end position="137"/>
    </location>
</feature>
<feature type="transmembrane region" description="Helical" evidence="1">
    <location>
        <begin position="36"/>
        <end position="69"/>
    </location>
</feature>
<dbReference type="EMBL" id="CP036263">
    <property type="protein sequence ID" value="QDS98558.1"/>
    <property type="molecule type" value="Genomic_DNA"/>
</dbReference>
<name>A0A517MUJ9_9BACT</name>
<dbReference type="OrthoDB" id="280822at2"/>
<accession>A0A517MUJ9</accession>
<reference evidence="2 3" key="1">
    <citation type="submission" date="2019-02" db="EMBL/GenBank/DDBJ databases">
        <title>Deep-cultivation of Planctomycetes and their phenomic and genomic characterization uncovers novel biology.</title>
        <authorList>
            <person name="Wiegand S."/>
            <person name="Jogler M."/>
            <person name="Boedeker C."/>
            <person name="Pinto D."/>
            <person name="Vollmers J."/>
            <person name="Rivas-Marin E."/>
            <person name="Kohn T."/>
            <person name="Peeters S.H."/>
            <person name="Heuer A."/>
            <person name="Rast P."/>
            <person name="Oberbeckmann S."/>
            <person name="Bunk B."/>
            <person name="Jeske O."/>
            <person name="Meyerdierks A."/>
            <person name="Storesund J.E."/>
            <person name="Kallscheuer N."/>
            <person name="Luecker S."/>
            <person name="Lage O.M."/>
            <person name="Pohl T."/>
            <person name="Merkel B.J."/>
            <person name="Hornburger P."/>
            <person name="Mueller R.-W."/>
            <person name="Bruemmer F."/>
            <person name="Labrenz M."/>
            <person name="Spormann A.M."/>
            <person name="Op den Camp H."/>
            <person name="Overmann J."/>
            <person name="Amann R."/>
            <person name="Jetten M.S.M."/>
            <person name="Mascher T."/>
            <person name="Medema M.H."/>
            <person name="Devos D.P."/>
            <person name="Kaster A.-K."/>
            <person name="Ovreas L."/>
            <person name="Rohde M."/>
            <person name="Galperin M.Y."/>
            <person name="Jogler C."/>
        </authorList>
    </citation>
    <scope>NUCLEOTIDE SEQUENCE [LARGE SCALE GENOMIC DNA]</scope>
    <source>
        <strain evidence="2 3">HG15A2</strain>
    </source>
</reference>
<dbReference type="RefSeq" id="WP_145059742.1">
    <property type="nucleotide sequence ID" value="NZ_CP036263.1"/>
</dbReference>
<protein>
    <submittedName>
        <fullName evidence="2">Uncharacterized protein</fullName>
    </submittedName>
</protein>
<evidence type="ECO:0000313" key="2">
    <source>
        <dbReference type="EMBL" id="QDS98558.1"/>
    </source>
</evidence>
<feature type="transmembrane region" description="Helical" evidence="1">
    <location>
        <begin position="149"/>
        <end position="170"/>
    </location>
</feature>
<feature type="transmembrane region" description="Helical" evidence="1">
    <location>
        <begin position="182"/>
        <end position="204"/>
    </location>
</feature>
<evidence type="ECO:0000313" key="3">
    <source>
        <dbReference type="Proteomes" id="UP000319852"/>
    </source>
</evidence>
<organism evidence="2 3">
    <name type="scientific">Adhaeretor mobilis</name>
    <dbReference type="NCBI Taxonomy" id="1930276"/>
    <lineage>
        <taxon>Bacteria</taxon>
        <taxon>Pseudomonadati</taxon>
        <taxon>Planctomycetota</taxon>
        <taxon>Planctomycetia</taxon>
        <taxon>Pirellulales</taxon>
        <taxon>Lacipirellulaceae</taxon>
        <taxon>Adhaeretor</taxon>
    </lineage>
</organism>
<dbReference type="Proteomes" id="UP000319852">
    <property type="component" value="Chromosome"/>
</dbReference>
<dbReference type="AlphaFoldDB" id="A0A517MUJ9"/>
<gene>
    <name evidence="2" type="ORF">HG15A2_18390</name>
</gene>
<feature type="transmembrane region" description="Helical" evidence="1">
    <location>
        <begin position="216"/>
        <end position="238"/>
    </location>
</feature>